<dbReference type="Proteomes" id="UP000095463">
    <property type="component" value="Unassembled WGS sequence"/>
</dbReference>
<keyword evidence="4" id="KW-1185">Reference proteome</keyword>
<dbReference type="Pfam" id="PF06055">
    <property type="entry name" value="ExoD"/>
    <property type="match status" value="1"/>
</dbReference>
<evidence type="ECO:0008006" key="5">
    <source>
        <dbReference type="Google" id="ProtNLM"/>
    </source>
</evidence>
<gene>
    <name evidence="3" type="ORF">VW23_014055</name>
</gene>
<dbReference type="PIRSF" id="PIRSF033239">
    <property type="entry name" value="ExoD"/>
    <property type="match status" value="1"/>
</dbReference>
<dbReference type="OrthoDB" id="7949130at2"/>
<reference evidence="3 4" key="1">
    <citation type="journal article" date="2015" name="Genome Announc.">
        <title>Genome Assemblies of Three Soil-Associated Devosia species: D. insulae, D. limi, and D. soli.</title>
        <authorList>
            <person name="Hassan Y.I."/>
            <person name="Lepp D."/>
            <person name="Zhou T."/>
        </authorList>
    </citation>
    <scope>NUCLEOTIDE SEQUENCE [LARGE SCALE GENOMIC DNA]</scope>
    <source>
        <strain evidence="3 4">DS-56</strain>
    </source>
</reference>
<keyword evidence="2" id="KW-1133">Transmembrane helix</keyword>
<evidence type="ECO:0000313" key="3">
    <source>
        <dbReference type="EMBL" id="OEO31904.1"/>
    </source>
</evidence>
<dbReference type="EMBL" id="LAJE02000114">
    <property type="protein sequence ID" value="OEO31904.1"/>
    <property type="molecule type" value="Genomic_DNA"/>
</dbReference>
<organism evidence="3 4">
    <name type="scientific">Devosia insulae DS-56</name>
    <dbReference type="NCBI Taxonomy" id="1116389"/>
    <lineage>
        <taxon>Bacteria</taxon>
        <taxon>Pseudomonadati</taxon>
        <taxon>Pseudomonadota</taxon>
        <taxon>Alphaproteobacteria</taxon>
        <taxon>Hyphomicrobiales</taxon>
        <taxon>Devosiaceae</taxon>
        <taxon>Devosia</taxon>
    </lineage>
</organism>
<dbReference type="InterPro" id="IPR010331">
    <property type="entry name" value="ExoD"/>
</dbReference>
<feature type="compositionally biased region" description="Low complexity" evidence="1">
    <location>
        <begin position="1"/>
        <end position="12"/>
    </location>
</feature>
<dbReference type="AlphaFoldDB" id="A0A1E5XTN6"/>
<protein>
    <recommendedName>
        <fullName evidence="5">Exopolysaccharide biosynthesis protein</fullName>
    </recommendedName>
</protein>
<feature type="transmembrane region" description="Helical" evidence="2">
    <location>
        <begin position="78"/>
        <end position="95"/>
    </location>
</feature>
<dbReference type="PANTHER" id="PTHR41795">
    <property type="entry name" value="EXOPOLYSACCHARIDE SYNTHESIS PROTEIN"/>
    <property type="match status" value="1"/>
</dbReference>
<feature type="transmembrane region" description="Helical" evidence="2">
    <location>
        <begin position="188"/>
        <end position="218"/>
    </location>
</feature>
<feature type="transmembrane region" description="Helical" evidence="2">
    <location>
        <begin position="50"/>
        <end position="72"/>
    </location>
</feature>
<dbReference type="PANTHER" id="PTHR41795:SF1">
    <property type="entry name" value="EXOPOLYSACCHARIDE SYNTHESIS PROTEIN"/>
    <property type="match status" value="1"/>
</dbReference>
<proteinExistence type="predicted"/>
<sequence length="222" mass="23751">MTETTPAAADASAPPPAGENDPIQATLAEMIAKLRRVAEEPDARLTCNGLIELIGIHSHALALLVFALLNLLPGPPGYNFVVSLVILAFAILMLFHRPIHLWRWFGERRLPLKPLMKLMDILARIAEGLTRVSSPRLFALSSRPALPLLGLFNIGMALVMLPPIPFCNMLPSLAVAMISAGILNRDGLLILGGVLVGVLGVIAVVLAIFAIIAVLWAIDTVV</sequence>
<evidence type="ECO:0000313" key="4">
    <source>
        <dbReference type="Proteomes" id="UP000095463"/>
    </source>
</evidence>
<name>A0A1E5XTN6_9HYPH</name>
<accession>A0A1E5XTN6</accession>
<comment type="caution">
    <text evidence="3">The sequence shown here is derived from an EMBL/GenBank/DDBJ whole genome shotgun (WGS) entry which is preliminary data.</text>
</comment>
<dbReference type="RefSeq" id="WP_069908935.1">
    <property type="nucleotide sequence ID" value="NZ_LAJE02000114.1"/>
</dbReference>
<keyword evidence="2" id="KW-0812">Transmembrane</keyword>
<keyword evidence="2" id="KW-0472">Membrane</keyword>
<evidence type="ECO:0000256" key="1">
    <source>
        <dbReference type="SAM" id="MobiDB-lite"/>
    </source>
</evidence>
<evidence type="ECO:0000256" key="2">
    <source>
        <dbReference type="SAM" id="Phobius"/>
    </source>
</evidence>
<feature type="region of interest" description="Disordered" evidence="1">
    <location>
        <begin position="1"/>
        <end position="20"/>
    </location>
</feature>
<feature type="transmembrane region" description="Helical" evidence="2">
    <location>
        <begin position="145"/>
        <end position="167"/>
    </location>
</feature>